<keyword evidence="2" id="KW-0732">Signal</keyword>
<evidence type="ECO:0000256" key="2">
    <source>
        <dbReference type="SAM" id="SignalP"/>
    </source>
</evidence>
<evidence type="ECO:0000313" key="3">
    <source>
        <dbReference type="EMBL" id="MBW76119.1"/>
    </source>
</evidence>
<dbReference type="EMBL" id="GGFL01011941">
    <property type="protein sequence ID" value="MBW76119.1"/>
    <property type="molecule type" value="Transcribed_RNA"/>
</dbReference>
<protein>
    <submittedName>
        <fullName evidence="3">Putative secreted protein</fullName>
    </submittedName>
</protein>
<evidence type="ECO:0000256" key="1">
    <source>
        <dbReference type="SAM" id="MobiDB-lite"/>
    </source>
</evidence>
<feature type="region of interest" description="Disordered" evidence="1">
    <location>
        <begin position="68"/>
        <end position="92"/>
    </location>
</feature>
<name>A0A2M4DF45_ANODA</name>
<accession>A0A2M4DF45</accession>
<dbReference type="AlphaFoldDB" id="A0A2M4DF45"/>
<feature type="signal peptide" evidence="2">
    <location>
        <begin position="1"/>
        <end position="18"/>
    </location>
</feature>
<reference evidence="3" key="1">
    <citation type="submission" date="2018-01" db="EMBL/GenBank/DDBJ databases">
        <title>An insight into the sialome of Amazonian anophelines.</title>
        <authorList>
            <person name="Ribeiro J.M."/>
            <person name="Scarpassa V."/>
            <person name="Calvo E."/>
        </authorList>
    </citation>
    <scope>NUCLEOTIDE SEQUENCE</scope>
</reference>
<sequence>MLLLLLLWLMMLRWRIHSCHRIRRRLIAVGAGRLMVGLRSKFRLYHLVIATATASACLGQGCWHRQGQQQQQQHRHRTQAEAAVDERIDVAP</sequence>
<feature type="chain" id="PRO_5014934750" evidence="2">
    <location>
        <begin position="19"/>
        <end position="92"/>
    </location>
</feature>
<proteinExistence type="predicted"/>
<organism evidence="3">
    <name type="scientific">Anopheles darlingi</name>
    <name type="common">Mosquito</name>
    <dbReference type="NCBI Taxonomy" id="43151"/>
    <lineage>
        <taxon>Eukaryota</taxon>
        <taxon>Metazoa</taxon>
        <taxon>Ecdysozoa</taxon>
        <taxon>Arthropoda</taxon>
        <taxon>Hexapoda</taxon>
        <taxon>Insecta</taxon>
        <taxon>Pterygota</taxon>
        <taxon>Neoptera</taxon>
        <taxon>Endopterygota</taxon>
        <taxon>Diptera</taxon>
        <taxon>Nematocera</taxon>
        <taxon>Culicoidea</taxon>
        <taxon>Culicidae</taxon>
        <taxon>Anophelinae</taxon>
        <taxon>Anopheles</taxon>
    </lineage>
</organism>